<name>A0A2A6CQ98_PRIPA</name>
<sequence length="597" mass="68347">MGNNKSSNKQPVAEHPSITEVQRLIDRQNAINNEKVIKALEKLPKFNLKTQDFGSFVDEFNNAQAVLNAKLEVKTAKRVFGSLIENEERQLKRNNDWDGYIKALFDVFHTQAEIRIARRVLTRIEQGSEESVRSFLPENLNKSFELVTTNCGGIFTNMVDLAKNVTNQFGIVNELELVLARGAGLFIDATPQFARSNFTGQFICSSFYGIGDGRLYTDLSGFTQRGFLASSESAKADEASIQKGDNPDRFWTAYLTKKDSNEEEIDDVDEIDDHGHEMSADTKEAKGLFTCQECSSSFINYGNIIRHMEIGRHRIRPEKIHIYDYALGLFKRNLEDVQAHNYVLSEVSQAMTEISHGADLSSKAGWALRLKRKRGVYSEKAKRFADKLFQRGDVSGRKMDPAEVERLMKEEESIKPYERMNAQQIRSYFGTLSKEKKAAKEPKAPKRRKTQDKNEEEEDEDEEMMLNEDDEEDYGDLSDEDEENIDDFGRERDDVIHDIIRESFNELFNENDDPIIDDDNMKKFTGQRVFTISQSHLDTVVRRAGTKSYSIILLKFATVELVTAFCSLLIQSRFFVSSKVFPNLYMIMAFSGPFRLT</sequence>
<accession>A0A8R1UYK5</accession>
<organism evidence="2 3">
    <name type="scientific">Pristionchus pacificus</name>
    <name type="common">Parasitic nematode worm</name>
    <dbReference type="NCBI Taxonomy" id="54126"/>
    <lineage>
        <taxon>Eukaryota</taxon>
        <taxon>Metazoa</taxon>
        <taxon>Ecdysozoa</taxon>
        <taxon>Nematoda</taxon>
        <taxon>Chromadorea</taxon>
        <taxon>Rhabditida</taxon>
        <taxon>Rhabditina</taxon>
        <taxon>Diplogasteromorpha</taxon>
        <taxon>Diplogasteroidea</taxon>
        <taxon>Neodiplogasteridae</taxon>
        <taxon>Pristionchus</taxon>
    </lineage>
</organism>
<dbReference type="InterPro" id="IPR032976">
    <property type="entry name" value="YJEFN_prot_NAXE-like"/>
</dbReference>
<dbReference type="AlphaFoldDB" id="A0A2A6CQ98"/>
<dbReference type="Proteomes" id="UP000005239">
    <property type="component" value="Unassembled WGS sequence"/>
</dbReference>
<evidence type="ECO:0000256" key="1">
    <source>
        <dbReference type="SAM" id="MobiDB-lite"/>
    </source>
</evidence>
<protein>
    <submittedName>
        <fullName evidence="2">NAD(P)H-hydrate epimerase</fullName>
    </submittedName>
</protein>
<dbReference type="OrthoDB" id="5988132at2759"/>
<feature type="compositionally biased region" description="Basic and acidic residues" evidence="1">
    <location>
        <begin position="433"/>
        <end position="444"/>
    </location>
</feature>
<dbReference type="GO" id="GO:0052856">
    <property type="term" value="F:NAD(P)HX epimerase activity"/>
    <property type="evidence" value="ECO:0000318"/>
    <property type="project" value="GO_Central"/>
</dbReference>
<feature type="region of interest" description="Disordered" evidence="1">
    <location>
        <begin position="432"/>
        <end position="482"/>
    </location>
</feature>
<reference evidence="3" key="1">
    <citation type="journal article" date="2008" name="Nat. Genet.">
        <title>The Pristionchus pacificus genome provides a unique perspective on nematode lifestyle and parasitism.</title>
        <authorList>
            <person name="Dieterich C."/>
            <person name="Clifton S.W."/>
            <person name="Schuster L.N."/>
            <person name="Chinwalla A."/>
            <person name="Delehaunty K."/>
            <person name="Dinkelacker I."/>
            <person name="Fulton L."/>
            <person name="Fulton R."/>
            <person name="Godfrey J."/>
            <person name="Minx P."/>
            <person name="Mitreva M."/>
            <person name="Roeseler W."/>
            <person name="Tian H."/>
            <person name="Witte H."/>
            <person name="Yang S.P."/>
            <person name="Wilson R.K."/>
            <person name="Sommer R.J."/>
        </authorList>
    </citation>
    <scope>NUCLEOTIDE SEQUENCE [LARGE SCALE GENOMIC DNA]</scope>
    <source>
        <strain evidence="3">PS312</strain>
    </source>
</reference>
<dbReference type="EnsemblMetazoa" id="PPA41390.1">
    <property type="protein sequence ID" value="PPA41390.1"/>
    <property type="gene ID" value="WBGene00279759"/>
</dbReference>
<evidence type="ECO:0000313" key="2">
    <source>
        <dbReference type="EnsemblMetazoa" id="PPA41390.1"/>
    </source>
</evidence>
<dbReference type="PROSITE" id="PS50157">
    <property type="entry name" value="ZINC_FINGER_C2H2_2"/>
    <property type="match status" value="1"/>
</dbReference>
<dbReference type="InterPro" id="IPR013087">
    <property type="entry name" value="Znf_C2H2_type"/>
</dbReference>
<dbReference type="PROSITE" id="PS00028">
    <property type="entry name" value="ZINC_FINGER_C2H2_1"/>
    <property type="match status" value="1"/>
</dbReference>
<dbReference type="PANTHER" id="PTHR13232:SF10">
    <property type="entry name" value="NAD(P)H-HYDRATE EPIMERASE"/>
    <property type="match status" value="1"/>
</dbReference>
<dbReference type="GO" id="GO:0005739">
    <property type="term" value="C:mitochondrion"/>
    <property type="evidence" value="ECO:0000318"/>
    <property type="project" value="GO_Central"/>
</dbReference>
<dbReference type="PANTHER" id="PTHR13232">
    <property type="entry name" value="NAD(P)H-HYDRATE EPIMERASE"/>
    <property type="match status" value="1"/>
</dbReference>
<feature type="compositionally biased region" description="Acidic residues" evidence="1">
    <location>
        <begin position="454"/>
        <end position="482"/>
    </location>
</feature>
<evidence type="ECO:0000313" key="3">
    <source>
        <dbReference type="Proteomes" id="UP000005239"/>
    </source>
</evidence>
<gene>
    <name evidence="2" type="primary">WBGene00279759</name>
</gene>
<proteinExistence type="predicted"/>
<accession>A0A2A6CQ98</accession>
<reference evidence="2" key="2">
    <citation type="submission" date="2022-06" db="UniProtKB">
        <authorList>
            <consortium name="EnsemblMetazoa"/>
        </authorList>
    </citation>
    <scope>IDENTIFICATION</scope>
    <source>
        <strain evidence="2">PS312</strain>
    </source>
</reference>
<keyword evidence="3" id="KW-1185">Reference proteome</keyword>